<protein>
    <submittedName>
        <fullName evidence="1">Uncharacterized protein</fullName>
    </submittedName>
</protein>
<proteinExistence type="predicted"/>
<evidence type="ECO:0000313" key="1">
    <source>
        <dbReference type="EMBL" id="ORY75227.1"/>
    </source>
</evidence>
<organism evidence="1 2">
    <name type="scientific">Neocallimastix californiae</name>
    <dbReference type="NCBI Taxonomy" id="1754190"/>
    <lineage>
        <taxon>Eukaryota</taxon>
        <taxon>Fungi</taxon>
        <taxon>Fungi incertae sedis</taxon>
        <taxon>Chytridiomycota</taxon>
        <taxon>Chytridiomycota incertae sedis</taxon>
        <taxon>Neocallimastigomycetes</taxon>
        <taxon>Neocallimastigales</taxon>
        <taxon>Neocallimastigaceae</taxon>
        <taxon>Neocallimastix</taxon>
    </lineage>
</organism>
<evidence type="ECO:0000313" key="2">
    <source>
        <dbReference type="Proteomes" id="UP000193920"/>
    </source>
</evidence>
<dbReference type="Proteomes" id="UP000193920">
    <property type="component" value="Unassembled WGS sequence"/>
</dbReference>
<dbReference type="EMBL" id="MCOG01000026">
    <property type="protein sequence ID" value="ORY75227.1"/>
    <property type="molecule type" value="Genomic_DNA"/>
</dbReference>
<dbReference type="AlphaFoldDB" id="A0A1Y2EUN2"/>
<keyword evidence="2" id="KW-1185">Reference proteome</keyword>
<sequence length="126" mass="14668">MQCPFKNLLYKEYLHPLVAEYIKDVLELHCFTDENDNLCSYSLSDIENIEPEKVIKENCKSKKCNDLLIYSYKKVTIEQLSALDDVSTVYSKIGYNELDMLNDTIEFLESDECKSLQTSGNFKEKN</sequence>
<comment type="caution">
    <text evidence="1">The sequence shown here is derived from an EMBL/GenBank/DDBJ whole genome shotgun (WGS) entry which is preliminary data.</text>
</comment>
<name>A0A1Y2EUN2_9FUNG</name>
<accession>A0A1Y2EUN2</accession>
<reference evidence="1 2" key="1">
    <citation type="submission" date="2016-08" db="EMBL/GenBank/DDBJ databases">
        <title>A Parts List for Fungal Cellulosomes Revealed by Comparative Genomics.</title>
        <authorList>
            <consortium name="DOE Joint Genome Institute"/>
            <person name="Haitjema C.H."/>
            <person name="Gilmore S.P."/>
            <person name="Henske J.K."/>
            <person name="Solomon K.V."/>
            <person name="De Groot R."/>
            <person name="Kuo A."/>
            <person name="Mondo S.J."/>
            <person name="Salamov A.A."/>
            <person name="Labutti K."/>
            <person name="Zhao Z."/>
            <person name="Chiniquy J."/>
            <person name="Barry K."/>
            <person name="Brewer H.M."/>
            <person name="Purvine S.O."/>
            <person name="Wright A.T."/>
            <person name="Boxma B."/>
            <person name="Van Alen T."/>
            <person name="Hackstein J.H."/>
            <person name="Baker S.E."/>
            <person name="Grigoriev I.V."/>
            <person name="O'Malley M.A."/>
        </authorList>
    </citation>
    <scope>NUCLEOTIDE SEQUENCE [LARGE SCALE GENOMIC DNA]</scope>
    <source>
        <strain evidence="1 2">G1</strain>
    </source>
</reference>
<gene>
    <name evidence="1" type="ORF">LY90DRAFT_502235</name>
</gene>